<sequence length="756" mass="85462">MPANMRKKVHDDVTPLIFGGKVETVIEYPWIAVLYKKMIDTIQNVCGGSIINQKLVLTAAHCVTNNYGDALDKDNFLVAAGKLFNKYQDSRDINAQYLELSEVIVHPKYKGDNRRYQADIAVLVTKDRFILNKFVQPVCFNNVNNINLKVGNIGVVAGYGIKEGGMSSEELRTLEIPHKSESKCAQELPGEWGDRYYVIDKLCAGFYNRSMGICPGDSGNGFFFRNSEDNRYYIHGVVSLGQAKRGQCNVQQNALYTKVAYHYDFVDQQLTKYYIKDCKLPSHPENGRWTVKNAEKYPGDTVPFSTVLEIICQDGYKLSSSNSYITCESSFLMPTCDRLCPPVKYSNIEVTCTTEGGEEVHCNDATEGTVLTYSCGDSEFKIPDGTANTRECTNGTWESPPITCERIQNGTMKQEEEEVPYPKVVCLYDGKQYEDGVKPEDLNATLCDYVIYDSIRLSHDGDLRVKRENGSGFVERLWQGSKGVDEYPTVAGDPIKRNTFVGNIIDFLETYNFDGINVHWDIPQPSEKETYLQLLRDLKTAFEPRKWLVTVTVYFVPTYLGYSPAKLHLIVDWINLGSYEFYDEWSKYTGQNSALYPSSEESDNEQTFLSIRSTSSIWSTAGPRPAKISIGVAFFGRFYTLKNPRKHGLHAPVTGSTDANHTGLICEEYKDWTRVWDDEQKNPYKYNKNKWLGYDDPESIKLKATYAETNDFFGVTVNSVDKDDVYGKCGPKQALLKYVHAGLQTGVALDPSDNIH</sequence>
<dbReference type="InterPro" id="IPR018114">
    <property type="entry name" value="TRYPSIN_HIS"/>
</dbReference>
<gene>
    <name evidence="6" type="ORF">NQ318_009083</name>
</gene>
<dbReference type="Proteomes" id="UP001162162">
    <property type="component" value="Unassembled WGS sequence"/>
</dbReference>
<proteinExistence type="predicted"/>
<dbReference type="PROSITE" id="PS50240">
    <property type="entry name" value="TRYPSIN_DOM"/>
    <property type="match status" value="1"/>
</dbReference>
<evidence type="ECO:0000259" key="3">
    <source>
        <dbReference type="PROSITE" id="PS50240"/>
    </source>
</evidence>
<reference evidence="6" key="1">
    <citation type="journal article" date="2023" name="Insect Mol. Biol.">
        <title>Genome sequencing provides insights into the evolution of gene families encoding plant cell wall-degrading enzymes in longhorned beetles.</title>
        <authorList>
            <person name="Shin N.R."/>
            <person name="Okamura Y."/>
            <person name="Kirsch R."/>
            <person name="Pauchet Y."/>
        </authorList>
    </citation>
    <scope>NUCLEOTIDE SEQUENCE</scope>
    <source>
        <strain evidence="6">AMC_N1</strain>
    </source>
</reference>
<dbReference type="EMBL" id="JAPWTK010000040">
    <property type="protein sequence ID" value="KAJ8955187.1"/>
    <property type="molecule type" value="Genomic_DNA"/>
</dbReference>
<dbReference type="Gene3D" id="3.10.50.10">
    <property type="match status" value="1"/>
</dbReference>
<dbReference type="InterPro" id="IPR017853">
    <property type="entry name" value="GH"/>
</dbReference>
<feature type="domain" description="Sushi" evidence="4">
    <location>
        <begin position="350"/>
        <end position="406"/>
    </location>
</feature>
<dbReference type="PANTHER" id="PTHR11177:SF360">
    <property type="entry name" value="CHITINASE 4-RELATED"/>
    <property type="match status" value="1"/>
</dbReference>
<dbReference type="InterPro" id="IPR000436">
    <property type="entry name" value="Sushi_SCR_CCP_dom"/>
</dbReference>
<dbReference type="InterPro" id="IPR050314">
    <property type="entry name" value="Glycosyl_Hydrlase_18"/>
</dbReference>
<dbReference type="GO" id="GO:0005975">
    <property type="term" value="P:carbohydrate metabolic process"/>
    <property type="evidence" value="ECO:0007669"/>
    <property type="project" value="InterPro"/>
</dbReference>
<dbReference type="GO" id="GO:0004568">
    <property type="term" value="F:chitinase activity"/>
    <property type="evidence" value="ECO:0007669"/>
    <property type="project" value="TreeGrafter"/>
</dbReference>
<dbReference type="InterPro" id="IPR001254">
    <property type="entry name" value="Trypsin_dom"/>
</dbReference>
<comment type="caution">
    <text evidence="6">The sequence shown here is derived from an EMBL/GenBank/DDBJ whole genome shotgun (WGS) entry which is preliminary data.</text>
</comment>
<evidence type="ECO:0000259" key="5">
    <source>
        <dbReference type="PROSITE" id="PS51910"/>
    </source>
</evidence>
<dbReference type="CDD" id="cd00190">
    <property type="entry name" value="Tryp_SPc"/>
    <property type="match status" value="1"/>
</dbReference>
<dbReference type="Gene3D" id="3.20.20.80">
    <property type="entry name" value="Glycosidases"/>
    <property type="match status" value="1"/>
</dbReference>
<dbReference type="PROSITE" id="PS50923">
    <property type="entry name" value="SUSHI"/>
    <property type="match status" value="1"/>
</dbReference>
<dbReference type="SMART" id="SM00032">
    <property type="entry name" value="CCP"/>
    <property type="match status" value="2"/>
</dbReference>
<dbReference type="GO" id="GO:0006508">
    <property type="term" value="P:proteolysis"/>
    <property type="evidence" value="ECO:0007669"/>
    <property type="project" value="InterPro"/>
</dbReference>
<dbReference type="InterPro" id="IPR011583">
    <property type="entry name" value="Chitinase_II/V-like_cat"/>
</dbReference>
<evidence type="ECO:0000313" key="6">
    <source>
        <dbReference type="EMBL" id="KAJ8955187.1"/>
    </source>
</evidence>
<dbReference type="InterPro" id="IPR035976">
    <property type="entry name" value="Sushi/SCR/CCP_sf"/>
</dbReference>
<accession>A0AAV8YUL8</accession>
<dbReference type="FunFam" id="2.40.10.10:FF:000068">
    <property type="entry name" value="transmembrane protease serine 2"/>
    <property type="match status" value="1"/>
</dbReference>
<keyword evidence="2" id="KW-0768">Sushi</keyword>
<dbReference type="GO" id="GO:0008061">
    <property type="term" value="F:chitin binding"/>
    <property type="evidence" value="ECO:0007669"/>
    <property type="project" value="InterPro"/>
</dbReference>
<dbReference type="GO" id="GO:0006032">
    <property type="term" value="P:chitin catabolic process"/>
    <property type="evidence" value="ECO:0007669"/>
    <property type="project" value="TreeGrafter"/>
</dbReference>
<dbReference type="SUPFAM" id="SSF50494">
    <property type="entry name" value="Trypsin-like serine proteases"/>
    <property type="match status" value="1"/>
</dbReference>
<dbReference type="SUPFAM" id="SSF54556">
    <property type="entry name" value="Chitinase insertion domain"/>
    <property type="match status" value="1"/>
</dbReference>
<dbReference type="GO" id="GO:0004252">
    <property type="term" value="F:serine-type endopeptidase activity"/>
    <property type="evidence" value="ECO:0007669"/>
    <property type="project" value="InterPro"/>
</dbReference>
<dbReference type="Gene3D" id="2.10.70.10">
    <property type="entry name" value="Complement Module, domain 1"/>
    <property type="match status" value="1"/>
</dbReference>
<keyword evidence="1" id="KW-1015">Disulfide bond</keyword>
<feature type="domain" description="GH18" evidence="5">
    <location>
        <begin position="422"/>
        <end position="746"/>
    </location>
</feature>
<evidence type="ECO:0000313" key="7">
    <source>
        <dbReference type="Proteomes" id="UP001162162"/>
    </source>
</evidence>
<dbReference type="Pfam" id="PF00089">
    <property type="entry name" value="Trypsin"/>
    <property type="match status" value="1"/>
</dbReference>
<dbReference type="Pfam" id="PF00084">
    <property type="entry name" value="Sushi"/>
    <property type="match status" value="1"/>
</dbReference>
<keyword evidence="7" id="KW-1185">Reference proteome</keyword>
<dbReference type="PANTHER" id="PTHR11177">
    <property type="entry name" value="CHITINASE"/>
    <property type="match status" value="1"/>
</dbReference>
<evidence type="ECO:0000259" key="4">
    <source>
        <dbReference type="PROSITE" id="PS50923"/>
    </source>
</evidence>
<dbReference type="PROSITE" id="PS00134">
    <property type="entry name" value="TRYPSIN_HIS"/>
    <property type="match status" value="1"/>
</dbReference>
<dbReference type="Gene3D" id="2.40.10.10">
    <property type="entry name" value="Trypsin-like serine proteases"/>
    <property type="match status" value="1"/>
</dbReference>
<dbReference type="InterPro" id="IPR029070">
    <property type="entry name" value="Chitinase_insertion_sf"/>
</dbReference>
<dbReference type="GO" id="GO:0005576">
    <property type="term" value="C:extracellular region"/>
    <property type="evidence" value="ECO:0007669"/>
    <property type="project" value="TreeGrafter"/>
</dbReference>
<dbReference type="SUPFAM" id="SSF57535">
    <property type="entry name" value="Complement control module/SCR domain"/>
    <property type="match status" value="2"/>
</dbReference>
<comment type="caution">
    <text evidence="2">Lacks conserved residue(s) required for the propagation of feature annotation.</text>
</comment>
<protein>
    <submittedName>
        <fullName evidence="6">Uncharacterized protein</fullName>
    </submittedName>
</protein>
<name>A0AAV8YUL8_9CUCU</name>
<dbReference type="SMART" id="SM00636">
    <property type="entry name" value="Glyco_18"/>
    <property type="match status" value="1"/>
</dbReference>
<evidence type="ECO:0000256" key="2">
    <source>
        <dbReference type="PROSITE-ProRule" id="PRU00302"/>
    </source>
</evidence>
<feature type="domain" description="Peptidase S1" evidence="3">
    <location>
        <begin position="17"/>
        <end position="271"/>
    </location>
</feature>
<organism evidence="6 7">
    <name type="scientific">Aromia moschata</name>
    <dbReference type="NCBI Taxonomy" id="1265417"/>
    <lineage>
        <taxon>Eukaryota</taxon>
        <taxon>Metazoa</taxon>
        <taxon>Ecdysozoa</taxon>
        <taxon>Arthropoda</taxon>
        <taxon>Hexapoda</taxon>
        <taxon>Insecta</taxon>
        <taxon>Pterygota</taxon>
        <taxon>Neoptera</taxon>
        <taxon>Endopterygota</taxon>
        <taxon>Coleoptera</taxon>
        <taxon>Polyphaga</taxon>
        <taxon>Cucujiformia</taxon>
        <taxon>Chrysomeloidea</taxon>
        <taxon>Cerambycidae</taxon>
        <taxon>Cerambycinae</taxon>
        <taxon>Callichromatini</taxon>
        <taxon>Aromia</taxon>
    </lineage>
</organism>
<dbReference type="InterPro" id="IPR043504">
    <property type="entry name" value="Peptidase_S1_PA_chymotrypsin"/>
</dbReference>
<dbReference type="PROSITE" id="PS51910">
    <property type="entry name" value="GH18_2"/>
    <property type="match status" value="1"/>
</dbReference>
<dbReference type="SUPFAM" id="SSF51445">
    <property type="entry name" value="(Trans)glycosidases"/>
    <property type="match status" value="1"/>
</dbReference>
<dbReference type="InterPro" id="IPR009003">
    <property type="entry name" value="Peptidase_S1_PA"/>
</dbReference>
<dbReference type="Pfam" id="PF00704">
    <property type="entry name" value="Glyco_hydro_18"/>
    <property type="match status" value="1"/>
</dbReference>
<dbReference type="AlphaFoldDB" id="A0AAV8YUL8"/>
<dbReference type="InterPro" id="IPR001223">
    <property type="entry name" value="Glyco_hydro18_cat"/>
</dbReference>
<evidence type="ECO:0000256" key="1">
    <source>
        <dbReference type="ARBA" id="ARBA00023157"/>
    </source>
</evidence>
<dbReference type="SMART" id="SM00020">
    <property type="entry name" value="Tryp_SPc"/>
    <property type="match status" value="1"/>
</dbReference>